<keyword evidence="3" id="KW-1185">Reference proteome</keyword>
<proteinExistence type="predicted"/>
<comment type="caution">
    <text evidence="2">The sequence shown here is derived from an EMBL/GenBank/DDBJ whole genome shotgun (WGS) entry which is preliminary data.</text>
</comment>
<sequence>MGSYSKEKRMSVEQGEDAESGEETTADDADAESAAVDAEVSDRAELRCGISLGPDDD</sequence>
<accession>A0AAV3T9H5</accession>
<name>A0AAV3T9H5_9EURY</name>
<protein>
    <submittedName>
        <fullName evidence="2">Uncharacterized protein</fullName>
    </submittedName>
</protein>
<dbReference type="Proteomes" id="UP001500420">
    <property type="component" value="Unassembled WGS sequence"/>
</dbReference>
<reference evidence="2 3" key="1">
    <citation type="journal article" date="2019" name="Int. J. Syst. Evol. Microbiol.">
        <title>The Global Catalogue of Microorganisms (GCM) 10K type strain sequencing project: providing services to taxonomists for standard genome sequencing and annotation.</title>
        <authorList>
            <consortium name="The Broad Institute Genomics Platform"/>
            <consortium name="The Broad Institute Genome Sequencing Center for Infectious Disease"/>
            <person name="Wu L."/>
            <person name="Ma J."/>
        </authorList>
    </citation>
    <scope>NUCLEOTIDE SEQUENCE [LARGE SCALE GENOMIC DNA]</scope>
    <source>
        <strain evidence="2 3">JCM 16328</strain>
    </source>
</reference>
<feature type="compositionally biased region" description="Basic and acidic residues" evidence="1">
    <location>
        <begin position="1"/>
        <end position="11"/>
    </location>
</feature>
<evidence type="ECO:0000313" key="2">
    <source>
        <dbReference type="EMBL" id="GAA0669480.1"/>
    </source>
</evidence>
<dbReference type="AlphaFoldDB" id="A0AAV3T9H5"/>
<feature type="region of interest" description="Disordered" evidence="1">
    <location>
        <begin position="1"/>
        <end position="57"/>
    </location>
</feature>
<evidence type="ECO:0000313" key="3">
    <source>
        <dbReference type="Proteomes" id="UP001500420"/>
    </source>
</evidence>
<gene>
    <name evidence="2" type="ORF">GCM10009020_14360</name>
</gene>
<organism evidence="2 3">
    <name type="scientific">Natronoarchaeum mannanilyticum</name>
    <dbReference type="NCBI Taxonomy" id="926360"/>
    <lineage>
        <taxon>Archaea</taxon>
        <taxon>Methanobacteriati</taxon>
        <taxon>Methanobacteriota</taxon>
        <taxon>Stenosarchaea group</taxon>
        <taxon>Halobacteria</taxon>
        <taxon>Halobacteriales</taxon>
        <taxon>Natronoarchaeaceae</taxon>
    </lineage>
</organism>
<dbReference type="EMBL" id="BAAADV010000001">
    <property type="protein sequence ID" value="GAA0669480.1"/>
    <property type="molecule type" value="Genomic_DNA"/>
</dbReference>
<feature type="compositionally biased region" description="Acidic residues" evidence="1">
    <location>
        <begin position="14"/>
        <end position="31"/>
    </location>
</feature>
<evidence type="ECO:0000256" key="1">
    <source>
        <dbReference type="SAM" id="MobiDB-lite"/>
    </source>
</evidence>